<organism evidence="1 2">
    <name type="scientific">Microbulbifer celer</name>
    <dbReference type="NCBI Taxonomy" id="435905"/>
    <lineage>
        <taxon>Bacteria</taxon>
        <taxon>Pseudomonadati</taxon>
        <taxon>Pseudomonadota</taxon>
        <taxon>Gammaproteobacteria</taxon>
        <taxon>Cellvibrionales</taxon>
        <taxon>Microbulbiferaceae</taxon>
        <taxon>Microbulbifer</taxon>
    </lineage>
</organism>
<comment type="caution">
    <text evidence="1">The sequence shown here is derived from an EMBL/GenBank/DDBJ whole genome shotgun (WGS) entry which is preliminary data.</text>
</comment>
<reference evidence="2" key="1">
    <citation type="journal article" date="2019" name="Int. J. Syst. Evol. Microbiol.">
        <title>The Global Catalogue of Microorganisms (GCM) 10K type strain sequencing project: providing services to taxonomists for standard genome sequencing and annotation.</title>
        <authorList>
            <consortium name="The Broad Institute Genomics Platform"/>
            <consortium name="The Broad Institute Genome Sequencing Center for Infectious Disease"/>
            <person name="Wu L."/>
            <person name="Ma J."/>
        </authorList>
    </citation>
    <scope>NUCLEOTIDE SEQUENCE [LARGE SCALE GENOMIC DNA]</scope>
    <source>
        <strain evidence="2">CCUG 54356</strain>
    </source>
</reference>
<evidence type="ECO:0000313" key="1">
    <source>
        <dbReference type="EMBL" id="MFD1217958.1"/>
    </source>
</evidence>
<evidence type="ECO:0000313" key="2">
    <source>
        <dbReference type="Proteomes" id="UP001597264"/>
    </source>
</evidence>
<sequence length="158" mass="17450">MKIVILLSAVIVLFSKKILACSVTGPEIIPPDSPFGEFQYVYPDPSKAKSEAVKNSKNLAVVKLHSDSVSESEDGYKVAVAVLELLHGWGFQSGRYMKFTREETSCGEPEKIEGGGWFVALICQKEVCSLIPYSDVKEEIEERGKPDYVYSAIGVLRN</sequence>
<protein>
    <submittedName>
        <fullName evidence="1">Uncharacterized protein</fullName>
    </submittedName>
</protein>
<accession>A0ABW3UAJ1</accession>
<name>A0ABW3UAJ1_9GAMM</name>
<dbReference type="EMBL" id="JBHTLR010000020">
    <property type="protein sequence ID" value="MFD1217958.1"/>
    <property type="molecule type" value="Genomic_DNA"/>
</dbReference>
<keyword evidence="2" id="KW-1185">Reference proteome</keyword>
<gene>
    <name evidence="1" type="ORF">ACFQ2X_15240</name>
</gene>
<dbReference type="Proteomes" id="UP001597264">
    <property type="component" value="Unassembled WGS sequence"/>
</dbReference>
<proteinExistence type="predicted"/>
<dbReference type="RefSeq" id="WP_230435967.1">
    <property type="nucleotide sequence ID" value="NZ_CP087715.1"/>
</dbReference>